<dbReference type="AlphaFoldDB" id="A0A9X5FEZ6"/>
<dbReference type="RefSeq" id="WP_168446762.1">
    <property type="nucleotide sequence ID" value="NZ_JAAXOW010000001.1"/>
</dbReference>
<comment type="caution">
    <text evidence="2">The sequence shown here is derived from an EMBL/GenBank/DDBJ whole genome shotgun (WGS) entry which is preliminary data.</text>
</comment>
<accession>A0A9X5FEZ6</accession>
<dbReference type="EMBL" id="JAAXOW010000001">
    <property type="protein sequence ID" value="NKX92761.1"/>
    <property type="molecule type" value="Genomic_DNA"/>
</dbReference>
<evidence type="ECO:0000313" key="2">
    <source>
        <dbReference type="EMBL" id="NKX92761.1"/>
    </source>
</evidence>
<keyword evidence="1" id="KW-0812">Transmembrane</keyword>
<reference evidence="2 3" key="1">
    <citation type="submission" date="2020-04" db="EMBL/GenBank/DDBJ databases">
        <title>MicrobeNet Type strains.</title>
        <authorList>
            <person name="Nicholson A.C."/>
        </authorList>
    </citation>
    <scope>NUCLEOTIDE SEQUENCE [LARGE SCALE GENOMIC DNA]</scope>
    <source>
        <strain evidence="2 3">ATCC BAA-789</strain>
    </source>
</reference>
<keyword evidence="1" id="KW-0472">Membrane</keyword>
<organism evidence="2 3">
    <name type="scientific">Sanguibacter hominis ATCC BAA-789</name>
    <dbReference type="NCBI Taxonomy" id="1312740"/>
    <lineage>
        <taxon>Bacteria</taxon>
        <taxon>Bacillati</taxon>
        <taxon>Actinomycetota</taxon>
        <taxon>Actinomycetes</taxon>
        <taxon>Micrococcales</taxon>
        <taxon>Sanguibacteraceae</taxon>
        <taxon>Sanguibacter</taxon>
    </lineage>
</organism>
<feature type="transmembrane region" description="Helical" evidence="1">
    <location>
        <begin position="13"/>
        <end position="36"/>
    </location>
</feature>
<proteinExistence type="predicted"/>
<evidence type="ECO:0000313" key="3">
    <source>
        <dbReference type="Proteomes" id="UP000774283"/>
    </source>
</evidence>
<dbReference type="Proteomes" id="UP000774283">
    <property type="component" value="Unassembled WGS sequence"/>
</dbReference>
<evidence type="ECO:0000256" key="1">
    <source>
        <dbReference type="SAM" id="Phobius"/>
    </source>
</evidence>
<name>A0A9X5FEZ6_9MICO</name>
<keyword evidence="1" id="KW-1133">Transmembrane helix</keyword>
<gene>
    <name evidence="2" type="ORF">HF995_05645</name>
</gene>
<protein>
    <submittedName>
        <fullName evidence="2">Uncharacterized protein</fullName>
    </submittedName>
</protein>
<keyword evidence="3" id="KW-1185">Reference proteome</keyword>
<sequence>MYGALWRALPGPAWAKILVLTILAVVLVAIAFEWLFPLVAEHMPFNEQTVEQASAVLPALPQS</sequence>